<dbReference type="EMBL" id="CP042912">
    <property type="protein sequence ID" value="QEG22641.1"/>
    <property type="molecule type" value="Genomic_DNA"/>
</dbReference>
<dbReference type="SUPFAM" id="SSF54523">
    <property type="entry name" value="Pili subunits"/>
    <property type="match status" value="1"/>
</dbReference>
<dbReference type="InterPro" id="IPR012902">
    <property type="entry name" value="N_methyl_site"/>
</dbReference>
<gene>
    <name evidence="3" type="ORF">MFFC18_25240</name>
</gene>
<protein>
    <recommendedName>
        <fullName evidence="2">DUF1559 domain-containing protein</fullName>
    </recommendedName>
</protein>
<dbReference type="AlphaFoldDB" id="A0A5B9PIR3"/>
<dbReference type="Gene3D" id="3.30.700.10">
    <property type="entry name" value="Glycoprotein, Type 4 Pilin"/>
    <property type="match status" value="1"/>
</dbReference>
<keyword evidence="1" id="KW-0472">Membrane</keyword>
<sequence>MFLRIVFMDWPDAMDKARHGRVRTAFTLVELLVVIAIIGILIGMLVPAVQAVREAARRTQCANNLRQIALAIHNYESAIQRFPVNQIGPGMPDGSGGFSTGYYSWLVTLLPHLEQGNLYESFALSQNNGDGDGYKVSEAHHNAAAVRTLVGAFICPSDQPNQDNTIILGTANPAPGSYAANAGWPSFATGFGGERSTPGMFNGAIPLHHPSASVTWHGKSDISFNSVTDGTSNTALVSERLIQPGNSGDSIDGGDDRHRSLCILARYETLSAINDQLASTHAHIFESAHIGRSWSSGWPLVAPTYMHTQPPNGLIGHYANGSSVTEGNFMISPSSRHSGGVNVALIDGSTHFVTDQISLEVWWAIGSRNDGRAETLRD</sequence>
<dbReference type="KEGG" id="mff:MFFC18_25240"/>
<keyword evidence="4" id="KW-1185">Reference proteome</keyword>
<evidence type="ECO:0000259" key="2">
    <source>
        <dbReference type="Pfam" id="PF07596"/>
    </source>
</evidence>
<dbReference type="Proteomes" id="UP000322214">
    <property type="component" value="Chromosome"/>
</dbReference>
<evidence type="ECO:0000256" key="1">
    <source>
        <dbReference type="SAM" id="Phobius"/>
    </source>
</evidence>
<dbReference type="Pfam" id="PF07596">
    <property type="entry name" value="SBP_bac_10"/>
    <property type="match status" value="1"/>
</dbReference>
<evidence type="ECO:0000313" key="4">
    <source>
        <dbReference type="Proteomes" id="UP000322214"/>
    </source>
</evidence>
<feature type="domain" description="DUF1559" evidence="2">
    <location>
        <begin position="50"/>
        <end position="358"/>
    </location>
</feature>
<dbReference type="PANTHER" id="PTHR30093:SF2">
    <property type="entry name" value="TYPE II SECRETION SYSTEM PROTEIN H"/>
    <property type="match status" value="1"/>
</dbReference>
<dbReference type="InterPro" id="IPR011453">
    <property type="entry name" value="DUF1559"/>
</dbReference>
<feature type="transmembrane region" description="Helical" evidence="1">
    <location>
        <begin position="25"/>
        <end position="49"/>
    </location>
</feature>
<dbReference type="OrthoDB" id="236690at2"/>
<dbReference type="Pfam" id="PF07963">
    <property type="entry name" value="N_methyl"/>
    <property type="match status" value="1"/>
</dbReference>
<keyword evidence="1" id="KW-0812">Transmembrane</keyword>
<dbReference type="NCBIfam" id="TIGR02532">
    <property type="entry name" value="IV_pilin_GFxxxE"/>
    <property type="match status" value="1"/>
</dbReference>
<dbReference type="InterPro" id="IPR045584">
    <property type="entry name" value="Pilin-like"/>
</dbReference>
<proteinExistence type="predicted"/>
<dbReference type="PANTHER" id="PTHR30093">
    <property type="entry name" value="GENERAL SECRETION PATHWAY PROTEIN G"/>
    <property type="match status" value="1"/>
</dbReference>
<keyword evidence="1" id="KW-1133">Transmembrane helix</keyword>
<dbReference type="InterPro" id="IPR027558">
    <property type="entry name" value="Pre_pil_HX9DG_C"/>
</dbReference>
<evidence type="ECO:0000313" key="3">
    <source>
        <dbReference type="EMBL" id="QEG22641.1"/>
    </source>
</evidence>
<accession>A0A5B9PIR3</accession>
<reference evidence="3 4" key="1">
    <citation type="submission" date="2019-08" db="EMBL/GenBank/DDBJ databases">
        <title>Deep-cultivation of Planctomycetes and their phenomic and genomic characterization uncovers novel biology.</title>
        <authorList>
            <person name="Wiegand S."/>
            <person name="Jogler M."/>
            <person name="Boedeker C."/>
            <person name="Pinto D."/>
            <person name="Vollmers J."/>
            <person name="Rivas-Marin E."/>
            <person name="Kohn T."/>
            <person name="Peeters S.H."/>
            <person name="Heuer A."/>
            <person name="Rast P."/>
            <person name="Oberbeckmann S."/>
            <person name="Bunk B."/>
            <person name="Jeske O."/>
            <person name="Meyerdierks A."/>
            <person name="Storesund J.E."/>
            <person name="Kallscheuer N."/>
            <person name="Luecker S."/>
            <person name="Lage O.M."/>
            <person name="Pohl T."/>
            <person name="Merkel B.J."/>
            <person name="Hornburger P."/>
            <person name="Mueller R.-W."/>
            <person name="Bruemmer F."/>
            <person name="Labrenz M."/>
            <person name="Spormann A.M."/>
            <person name="Op den Camp H."/>
            <person name="Overmann J."/>
            <person name="Amann R."/>
            <person name="Jetten M.S.M."/>
            <person name="Mascher T."/>
            <person name="Medema M.H."/>
            <person name="Devos D.P."/>
            <person name="Kaster A.-K."/>
            <person name="Ovreas L."/>
            <person name="Rohde M."/>
            <person name="Galperin M.Y."/>
            <person name="Jogler C."/>
        </authorList>
    </citation>
    <scope>NUCLEOTIDE SEQUENCE [LARGE SCALE GENOMIC DNA]</scope>
    <source>
        <strain evidence="3 4">FC18</strain>
    </source>
</reference>
<organism evidence="3 4">
    <name type="scientific">Mariniblastus fucicola</name>
    <dbReference type="NCBI Taxonomy" id="980251"/>
    <lineage>
        <taxon>Bacteria</taxon>
        <taxon>Pseudomonadati</taxon>
        <taxon>Planctomycetota</taxon>
        <taxon>Planctomycetia</taxon>
        <taxon>Pirellulales</taxon>
        <taxon>Pirellulaceae</taxon>
        <taxon>Mariniblastus</taxon>
    </lineage>
</organism>
<dbReference type="NCBIfam" id="TIGR04294">
    <property type="entry name" value="pre_pil_HX9DG"/>
    <property type="match status" value="1"/>
</dbReference>
<name>A0A5B9PIR3_9BACT</name>
<dbReference type="STRING" id="980251.GCA_001642875_02154"/>